<evidence type="ECO:0000256" key="3">
    <source>
        <dbReference type="ARBA" id="ARBA00022741"/>
    </source>
</evidence>
<dbReference type="SUPFAM" id="SSF56112">
    <property type="entry name" value="Protein kinase-like (PK-like)"/>
    <property type="match status" value="1"/>
</dbReference>
<evidence type="ECO:0000256" key="5">
    <source>
        <dbReference type="ARBA" id="ARBA00022840"/>
    </source>
</evidence>
<feature type="binding site" evidence="8">
    <location>
        <position position="190"/>
    </location>
    <ligand>
        <name>ATP</name>
        <dbReference type="ChEBI" id="CHEBI:30616"/>
    </ligand>
</feature>
<dbReference type="PANTHER" id="PTHR48013">
    <property type="entry name" value="DUAL SPECIFICITY MITOGEN-ACTIVATED PROTEIN KINASE KINASE 5-RELATED"/>
    <property type="match status" value="1"/>
</dbReference>
<dbReference type="CDD" id="cd06623">
    <property type="entry name" value="PKc_MAPKK_plant_like"/>
    <property type="match status" value="1"/>
</dbReference>
<evidence type="ECO:0000256" key="2">
    <source>
        <dbReference type="ARBA" id="ARBA00022679"/>
    </source>
</evidence>
<dbReference type="PROSITE" id="PS00108">
    <property type="entry name" value="PROTEIN_KINASE_ST"/>
    <property type="match status" value="1"/>
</dbReference>
<keyword evidence="4" id="KW-0418">Kinase</keyword>
<evidence type="ECO:0000256" key="6">
    <source>
        <dbReference type="ARBA" id="ARBA00038035"/>
    </source>
</evidence>
<dbReference type="GO" id="GO:0005524">
    <property type="term" value="F:ATP binding"/>
    <property type="evidence" value="ECO:0007669"/>
    <property type="project" value="UniProtKB-UniRule"/>
</dbReference>
<dbReference type="GO" id="GO:0004674">
    <property type="term" value="F:protein serine/threonine kinase activity"/>
    <property type="evidence" value="ECO:0007669"/>
    <property type="project" value="UniProtKB-KW"/>
</dbReference>
<evidence type="ECO:0000256" key="1">
    <source>
        <dbReference type="ARBA" id="ARBA00022527"/>
    </source>
</evidence>
<dbReference type="Gene3D" id="1.10.510.10">
    <property type="entry name" value="Transferase(Phosphotransferase) domain 1"/>
    <property type="match status" value="1"/>
</dbReference>
<keyword evidence="1" id="KW-0723">Serine/threonine-protein kinase</keyword>
<keyword evidence="3 8" id="KW-0547">Nucleotide-binding</keyword>
<dbReference type="GO" id="GO:0004708">
    <property type="term" value="F:MAP kinase kinase activity"/>
    <property type="evidence" value="ECO:0007669"/>
    <property type="project" value="UniProtKB-EC"/>
</dbReference>
<keyword evidence="5 8" id="KW-0067">ATP-binding</keyword>
<sequence>MKRAIRPVPIMVPLEEPPSDFKLTDSGVFEQGGIVVSKAGCIIKSAAAQSDAGAAQLDSSKREQNESSCCSSSRPASRISTPAAKSAAGAGVCSTPGATAAAAAAAAGLEADAQRSSAAANGAGTPASSKDAGSGSSPAAGSPSSSSRQGSSQSGIALDDLQEIAVIGRGSSGVVKKVLHKPSGGIYVLKVINFDMGCEQVRRQVTTEVRAMDGARHPHIVSYHQSYFANGAMTILMEFMDGGSLWDVLQRHKAIPGRYLPELARQVLLGLSHLHDAARICHRDIKPSNLLLSSSGQLKISDFGVSSQLSNSMSRCLSWVGTVTYMSPERIQGHSYGFNTDVWSLGLLLLECAVGRYPYPPQGEAGEQQQQQRLGFWELLEYIVVEPAPRLPASQFSCELVDFVGQCLQKDAARRPSAADMLAHPFITQGARADLSELLAPAPARAKAKAAAAGAGAAGRAAAAAAAAGGVSGVASSRRAISAGAAVPAAAGAAAAAGSRPAVQQRAGAAAVSRSSGVRASSAPGQSAAVASAAGAAAALGPRHSAAAGGQLAPYINSYQVRPASSGVVKVCTPTKQQQQPRQQPPQQRPAQPSLRQQMHPDLQQHLLSRMQVSQPLVAHHATGQLAAAQQQQQQGAQQQQPQQQRPLGQQQQPHQRVVSQQLQQQQQQHSRPVGQSGQMHQHPQQLQQLQQHRTLGQPASQAQSPQQQPSSSGPLTARKPTPRKPPVRPPSAVPFPQNVGAA</sequence>
<dbReference type="STRING" id="3088.A0A383WLX4"/>
<keyword evidence="2" id="KW-0808">Transferase</keyword>
<organism evidence="11 12">
    <name type="scientific">Tetradesmus obliquus</name>
    <name type="common">Green alga</name>
    <name type="synonym">Acutodesmus obliquus</name>
    <dbReference type="NCBI Taxonomy" id="3088"/>
    <lineage>
        <taxon>Eukaryota</taxon>
        <taxon>Viridiplantae</taxon>
        <taxon>Chlorophyta</taxon>
        <taxon>core chlorophytes</taxon>
        <taxon>Chlorophyceae</taxon>
        <taxon>CS clade</taxon>
        <taxon>Sphaeropleales</taxon>
        <taxon>Scenedesmaceae</taxon>
        <taxon>Tetradesmus</taxon>
    </lineage>
</organism>
<evidence type="ECO:0000313" key="11">
    <source>
        <dbReference type="EMBL" id="SZX78445.1"/>
    </source>
</evidence>
<proteinExistence type="inferred from homology"/>
<dbReference type="InterPro" id="IPR000719">
    <property type="entry name" value="Prot_kinase_dom"/>
</dbReference>
<evidence type="ECO:0000313" key="12">
    <source>
        <dbReference type="Proteomes" id="UP000256970"/>
    </source>
</evidence>
<gene>
    <name evidence="11" type="ORF">BQ4739_LOCUS18728</name>
</gene>
<keyword evidence="12" id="KW-1185">Reference proteome</keyword>
<evidence type="ECO:0000256" key="4">
    <source>
        <dbReference type="ARBA" id="ARBA00022777"/>
    </source>
</evidence>
<dbReference type="PROSITE" id="PS00107">
    <property type="entry name" value="PROTEIN_KINASE_ATP"/>
    <property type="match status" value="1"/>
</dbReference>
<dbReference type="PANTHER" id="PTHR48013:SF32">
    <property type="entry name" value="MITOGEN-ACTIVATED PROTEIN KINASE KINASE 2-LIKE"/>
    <property type="match status" value="1"/>
</dbReference>
<dbReference type="SMART" id="SM00220">
    <property type="entry name" value="S_TKc"/>
    <property type="match status" value="1"/>
</dbReference>
<dbReference type="Pfam" id="PF00069">
    <property type="entry name" value="Pkinase"/>
    <property type="match status" value="1"/>
</dbReference>
<dbReference type="PROSITE" id="PS50011">
    <property type="entry name" value="PROTEIN_KINASE_DOM"/>
    <property type="match status" value="1"/>
</dbReference>
<feature type="compositionally biased region" description="Low complexity" evidence="9">
    <location>
        <begin position="67"/>
        <end position="82"/>
    </location>
</feature>
<feature type="region of interest" description="Disordered" evidence="9">
    <location>
        <begin position="571"/>
        <end position="597"/>
    </location>
</feature>
<dbReference type="EC" id="2.7.12.2" evidence="7"/>
<feature type="compositionally biased region" description="Low complexity" evidence="9">
    <location>
        <begin position="127"/>
        <end position="154"/>
    </location>
</feature>
<name>A0A383WLX4_TETOB</name>
<dbReference type="InterPro" id="IPR008271">
    <property type="entry name" value="Ser/Thr_kinase_AS"/>
</dbReference>
<dbReference type="EMBL" id="FNXT01001320">
    <property type="protein sequence ID" value="SZX78445.1"/>
    <property type="molecule type" value="Genomic_DNA"/>
</dbReference>
<reference evidence="11 12" key="1">
    <citation type="submission" date="2016-10" db="EMBL/GenBank/DDBJ databases">
        <authorList>
            <person name="Cai Z."/>
        </authorList>
    </citation>
    <scope>NUCLEOTIDE SEQUENCE [LARGE SCALE GENOMIC DNA]</scope>
</reference>
<dbReference type="InterPro" id="IPR011009">
    <property type="entry name" value="Kinase-like_dom_sf"/>
</dbReference>
<evidence type="ECO:0000259" key="10">
    <source>
        <dbReference type="PROSITE" id="PS50011"/>
    </source>
</evidence>
<comment type="similarity">
    <text evidence="6">Belongs to the protein kinase superfamily. STE Ser/Thr protein kinase family. MAP kinase kinase subfamily.</text>
</comment>
<evidence type="ECO:0000256" key="8">
    <source>
        <dbReference type="PROSITE-ProRule" id="PRU10141"/>
    </source>
</evidence>
<dbReference type="InterPro" id="IPR017441">
    <property type="entry name" value="Protein_kinase_ATP_BS"/>
</dbReference>
<feature type="region of interest" description="Disordered" evidence="9">
    <location>
        <begin position="619"/>
        <end position="743"/>
    </location>
</feature>
<feature type="compositionally biased region" description="Low complexity" evidence="9">
    <location>
        <begin position="625"/>
        <end position="720"/>
    </location>
</feature>
<feature type="region of interest" description="Disordered" evidence="9">
    <location>
        <begin position="117"/>
        <end position="154"/>
    </location>
</feature>
<protein>
    <recommendedName>
        <fullName evidence="7">mitogen-activated protein kinase kinase</fullName>
        <ecNumber evidence="7">2.7.12.2</ecNumber>
    </recommendedName>
</protein>
<accession>A0A383WLX4</accession>
<feature type="domain" description="Protein kinase" evidence="10">
    <location>
        <begin position="161"/>
        <end position="427"/>
    </location>
</feature>
<dbReference type="Proteomes" id="UP000256970">
    <property type="component" value="Unassembled WGS sequence"/>
</dbReference>
<dbReference type="Gene3D" id="3.30.200.20">
    <property type="entry name" value="Phosphorylase Kinase, domain 1"/>
    <property type="match status" value="1"/>
</dbReference>
<feature type="region of interest" description="Disordered" evidence="9">
    <location>
        <begin position="52"/>
        <end position="82"/>
    </location>
</feature>
<evidence type="ECO:0000256" key="9">
    <source>
        <dbReference type="SAM" id="MobiDB-lite"/>
    </source>
</evidence>
<evidence type="ECO:0000256" key="7">
    <source>
        <dbReference type="ARBA" id="ARBA00038999"/>
    </source>
</evidence>
<dbReference type="AlphaFoldDB" id="A0A383WLX4"/>